<dbReference type="SUPFAM" id="SSF56300">
    <property type="entry name" value="Metallo-dependent phosphatases"/>
    <property type="match status" value="1"/>
</dbReference>
<dbReference type="GO" id="GO:0046872">
    <property type="term" value="F:metal ion binding"/>
    <property type="evidence" value="ECO:0007669"/>
    <property type="project" value="UniProtKB-KW"/>
</dbReference>
<evidence type="ECO:0000313" key="4">
    <source>
        <dbReference type="EMBL" id="UGS35057.1"/>
    </source>
</evidence>
<dbReference type="PANTHER" id="PTHR11124">
    <property type="entry name" value="VACUOLAR SORTING PROTEIN VPS29"/>
    <property type="match status" value="1"/>
</dbReference>
<comment type="cofactor">
    <cofactor evidence="2">
        <name>a divalent metal cation</name>
        <dbReference type="ChEBI" id="CHEBI:60240"/>
    </cofactor>
</comment>
<dbReference type="RefSeq" id="WP_259314719.1">
    <property type="nucleotide sequence ID" value="NZ_CP087164.1"/>
</dbReference>
<protein>
    <recommendedName>
        <fullName evidence="2">Phosphoesterase</fullName>
        <ecNumber evidence="2">3.1.4.-</ecNumber>
    </recommendedName>
</protein>
<dbReference type="AlphaFoldDB" id="A0A9E6XV50"/>
<dbReference type="InterPro" id="IPR000979">
    <property type="entry name" value="Phosphodiesterase_MJ0936/Vps29"/>
</dbReference>
<keyword evidence="2" id="KW-0479">Metal-binding</keyword>
<evidence type="ECO:0000256" key="1">
    <source>
        <dbReference type="ARBA" id="ARBA00008950"/>
    </source>
</evidence>
<name>A0A9E6XV50_9ACTN</name>
<comment type="similarity">
    <text evidence="1 2">Belongs to the metallophosphoesterase superfamily. YfcE family.</text>
</comment>
<dbReference type="EC" id="3.1.4.-" evidence="2"/>
<keyword evidence="5" id="KW-1185">Reference proteome</keyword>
<sequence length="167" mass="17991">MVRIAIVSDTHLPRGRRRIPAAALARMRAADLILHAGDLSAATVLDELEALGPPVFAVAGNVEEPQVRMRLPARRVVEAGGARIGLVHDAGAARGRLARMRAAFPDCDAVVFGHSHIPLLERDEAGFTIFNPGSATERRRQPHHTMGEATVDDGRLTFEIVPLDDDG</sequence>
<dbReference type="NCBIfam" id="TIGR00040">
    <property type="entry name" value="yfcE"/>
    <property type="match status" value="1"/>
</dbReference>
<reference evidence="4" key="1">
    <citation type="journal article" date="2022" name="Int. J. Syst. Evol. Microbiol.">
        <title>Pseudomonas aegrilactucae sp. nov. and Pseudomonas morbosilactucae sp. nov., pathogens causing bacterial rot of lettuce in Japan.</title>
        <authorList>
            <person name="Sawada H."/>
            <person name="Fujikawa T."/>
            <person name="Satou M."/>
        </authorList>
    </citation>
    <scope>NUCLEOTIDE SEQUENCE</scope>
    <source>
        <strain evidence="4">0166_1</strain>
    </source>
</reference>
<feature type="domain" description="Calcineurin-like phosphoesterase" evidence="3">
    <location>
        <begin position="3"/>
        <end position="153"/>
    </location>
</feature>
<dbReference type="Gene3D" id="3.60.21.10">
    <property type="match status" value="1"/>
</dbReference>
<dbReference type="GO" id="GO:0016787">
    <property type="term" value="F:hydrolase activity"/>
    <property type="evidence" value="ECO:0007669"/>
    <property type="project" value="UniProtKB-UniRule"/>
</dbReference>
<evidence type="ECO:0000313" key="5">
    <source>
        <dbReference type="Proteomes" id="UP001162834"/>
    </source>
</evidence>
<dbReference type="InterPro" id="IPR029052">
    <property type="entry name" value="Metallo-depent_PP-like"/>
</dbReference>
<dbReference type="Proteomes" id="UP001162834">
    <property type="component" value="Chromosome"/>
</dbReference>
<dbReference type="InterPro" id="IPR024654">
    <property type="entry name" value="Calcineurin-like_PHP_lpxH"/>
</dbReference>
<dbReference type="EMBL" id="CP087164">
    <property type="protein sequence ID" value="UGS35057.1"/>
    <property type="molecule type" value="Genomic_DNA"/>
</dbReference>
<evidence type="ECO:0000256" key="2">
    <source>
        <dbReference type="RuleBase" id="RU362039"/>
    </source>
</evidence>
<evidence type="ECO:0000259" key="3">
    <source>
        <dbReference type="Pfam" id="PF12850"/>
    </source>
</evidence>
<dbReference type="Pfam" id="PF12850">
    <property type="entry name" value="Metallophos_2"/>
    <property type="match status" value="1"/>
</dbReference>
<gene>
    <name evidence="4" type="ORF">DSM104329_01441</name>
</gene>
<dbReference type="KEGG" id="sbae:DSM104329_01441"/>
<accession>A0A9E6XV50</accession>
<proteinExistence type="inferred from homology"/>
<organism evidence="4 5">
    <name type="scientific">Capillimicrobium parvum</name>
    <dbReference type="NCBI Taxonomy" id="2884022"/>
    <lineage>
        <taxon>Bacteria</taxon>
        <taxon>Bacillati</taxon>
        <taxon>Actinomycetota</taxon>
        <taxon>Thermoleophilia</taxon>
        <taxon>Solirubrobacterales</taxon>
        <taxon>Capillimicrobiaceae</taxon>
        <taxon>Capillimicrobium</taxon>
    </lineage>
</organism>